<dbReference type="GO" id="GO:0110001">
    <property type="term" value="C:toxin-antitoxin complex"/>
    <property type="evidence" value="ECO:0007669"/>
    <property type="project" value="InterPro"/>
</dbReference>
<name>A0A2V2N3P8_9EURY</name>
<evidence type="ECO:0000256" key="3">
    <source>
        <dbReference type="ARBA" id="ARBA00022722"/>
    </source>
</evidence>
<dbReference type="AlphaFoldDB" id="A0A2V2N3P8"/>
<comment type="caution">
    <text evidence="6">The sequence shown here is derived from an EMBL/GenBank/DDBJ whole genome shotgun (WGS) entry which is preliminary data.</text>
</comment>
<dbReference type="PANTHER" id="PTHR34139:SF1">
    <property type="entry name" value="RNASE MJ1380-RELATED"/>
    <property type="match status" value="1"/>
</dbReference>
<organism evidence="6 7">
    <name type="scientific">Methanospirillum stamsii</name>
    <dbReference type="NCBI Taxonomy" id="1277351"/>
    <lineage>
        <taxon>Archaea</taxon>
        <taxon>Methanobacteriati</taxon>
        <taxon>Methanobacteriota</taxon>
        <taxon>Stenosarchaea group</taxon>
        <taxon>Methanomicrobia</taxon>
        <taxon>Methanomicrobiales</taxon>
        <taxon>Methanospirillaceae</taxon>
        <taxon>Methanospirillum</taxon>
    </lineage>
</organism>
<keyword evidence="3" id="KW-0540">Nuclease</keyword>
<dbReference type="EMBL" id="QGMZ01000039">
    <property type="protein sequence ID" value="PWR70837.1"/>
    <property type="molecule type" value="Genomic_DNA"/>
</dbReference>
<keyword evidence="2" id="KW-1277">Toxin-antitoxin system</keyword>
<dbReference type="InterPro" id="IPR008201">
    <property type="entry name" value="HepT-like"/>
</dbReference>
<dbReference type="PANTHER" id="PTHR34139">
    <property type="entry name" value="UPF0331 PROTEIN MJ0127"/>
    <property type="match status" value="1"/>
</dbReference>
<gene>
    <name evidence="6" type="ORF">DLD82_15235</name>
</gene>
<dbReference type="Pfam" id="PF01934">
    <property type="entry name" value="HepT-like"/>
    <property type="match status" value="1"/>
</dbReference>
<evidence type="ECO:0000313" key="6">
    <source>
        <dbReference type="EMBL" id="PWR70837.1"/>
    </source>
</evidence>
<dbReference type="GO" id="GO:0004540">
    <property type="term" value="F:RNA nuclease activity"/>
    <property type="evidence" value="ECO:0007669"/>
    <property type="project" value="InterPro"/>
</dbReference>
<keyword evidence="7" id="KW-1185">Reference proteome</keyword>
<evidence type="ECO:0000256" key="1">
    <source>
        <dbReference type="ARBA" id="ARBA00022553"/>
    </source>
</evidence>
<dbReference type="Proteomes" id="UP000245934">
    <property type="component" value="Unassembled WGS sequence"/>
</dbReference>
<protein>
    <submittedName>
        <fullName evidence="6">DUF86 domain-containing protein</fullName>
    </submittedName>
</protein>
<evidence type="ECO:0000256" key="4">
    <source>
        <dbReference type="ARBA" id="ARBA00022741"/>
    </source>
</evidence>
<dbReference type="InterPro" id="IPR051813">
    <property type="entry name" value="HepT_RNase_toxin"/>
</dbReference>
<keyword evidence="4" id="KW-0547">Nucleotide-binding</keyword>
<proteinExistence type="predicted"/>
<evidence type="ECO:0000256" key="2">
    <source>
        <dbReference type="ARBA" id="ARBA00022649"/>
    </source>
</evidence>
<dbReference type="GO" id="GO:0000166">
    <property type="term" value="F:nucleotide binding"/>
    <property type="evidence" value="ECO:0007669"/>
    <property type="project" value="UniProtKB-KW"/>
</dbReference>
<evidence type="ECO:0000313" key="7">
    <source>
        <dbReference type="Proteomes" id="UP000245934"/>
    </source>
</evidence>
<accession>A0A2V2N3P8</accession>
<dbReference type="GO" id="GO:0016787">
    <property type="term" value="F:hydrolase activity"/>
    <property type="evidence" value="ECO:0007669"/>
    <property type="project" value="UniProtKB-KW"/>
</dbReference>
<reference evidence="6 7" key="1">
    <citation type="submission" date="2018-05" db="EMBL/GenBank/DDBJ databases">
        <title>Draft genome of Methanospirillum stamsii Pt1.</title>
        <authorList>
            <person name="Dueholm M.S."/>
            <person name="Nielsen P.H."/>
            <person name="Bakmann L.F."/>
            <person name="Otzen D.E."/>
        </authorList>
    </citation>
    <scope>NUCLEOTIDE SEQUENCE [LARGE SCALE GENOMIC DNA]</scope>
    <source>
        <strain evidence="6 7">Pt1</strain>
    </source>
</reference>
<evidence type="ECO:0000256" key="5">
    <source>
        <dbReference type="ARBA" id="ARBA00022801"/>
    </source>
</evidence>
<keyword evidence="5" id="KW-0378">Hydrolase</keyword>
<keyword evidence="1" id="KW-0597">Phosphoprotein</keyword>
<sequence>MKCVYSLGEMWISPHQEHFTRFFAVQLWKILCMSEKRSSDIFIHDIIEAIEKIESYIAEFSYEEFLLDQKTQDAVLRNLEIIGEAARRIDPIVQAQIPDIDWSGMIGMRNFICHQYFHTDWQIVWDTCNNEIIVLKQQLTRYGYG</sequence>